<dbReference type="Proteomes" id="UP001443914">
    <property type="component" value="Unassembled WGS sequence"/>
</dbReference>
<name>A0AAW1M6Z6_SAPOF</name>
<dbReference type="PRINTS" id="PR01814">
    <property type="entry name" value="ANNEXINPLANT"/>
</dbReference>
<organism evidence="7 8">
    <name type="scientific">Saponaria officinalis</name>
    <name type="common">Common soapwort</name>
    <name type="synonym">Lychnis saponaria</name>
    <dbReference type="NCBI Taxonomy" id="3572"/>
    <lineage>
        <taxon>Eukaryota</taxon>
        <taxon>Viridiplantae</taxon>
        <taxon>Streptophyta</taxon>
        <taxon>Embryophyta</taxon>
        <taxon>Tracheophyta</taxon>
        <taxon>Spermatophyta</taxon>
        <taxon>Magnoliopsida</taxon>
        <taxon>eudicotyledons</taxon>
        <taxon>Gunneridae</taxon>
        <taxon>Pentapetalae</taxon>
        <taxon>Caryophyllales</taxon>
        <taxon>Caryophyllaceae</taxon>
        <taxon>Caryophylleae</taxon>
        <taxon>Saponaria</taxon>
    </lineage>
</organism>
<dbReference type="GO" id="GO:0009409">
    <property type="term" value="P:response to cold"/>
    <property type="evidence" value="ECO:0007669"/>
    <property type="project" value="TreeGrafter"/>
</dbReference>
<dbReference type="Gene3D" id="1.10.220.10">
    <property type="entry name" value="Annexin"/>
    <property type="match status" value="3"/>
</dbReference>
<evidence type="ECO:0000256" key="3">
    <source>
        <dbReference type="ARBA" id="ARBA00022837"/>
    </source>
</evidence>
<dbReference type="PANTHER" id="PTHR10502:SF196">
    <property type="entry name" value="ANNEXIN D4"/>
    <property type="match status" value="1"/>
</dbReference>
<keyword evidence="4" id="KW-0041">Annexin</keyword>
<dbReference type="GO" id="GO:0005509">
    <property type="term" value="F:calcium ion binding"/>
    <property type="evidence" value="ECO:0007669"/>
    <property type="project" value="InterPro"/>
</dbReference>
<dbReference type="PROSITE" id="PS51897">
    <property type="entry name" value="ANNEXIN_2"/>
    <property type="match status" value="2"/>
</dbReference>
<dbReference type="SUPFAM" id="SSF47874">
    <property type="entry name" value="Annexin"/>
    <property type="match status" value="1"/>
</dbReference>
<evidence type="ECO:0000256" key="4">
    <source>
        <dbReference type="ARBA" id="ARBA00023216"/>
    </source>
</evidence>
<evidence type="ECO:0000256" key="2">
    <source>
        <dbReference type="ARBA" id="ARBA00022737"/>
    </source>
</evidence>
<feature type="binding site" evidence="6">
    <location>
        <position position="68"/>
    </location>
    <ligand>
        <name>Ca(2+)</name>
        <dbReference type="ChEBI" id="CHEBI:29108"/>
        <label>1</label>
    </ligand>
</feature>
<sequence length="316" mass="36108">MAHSNEHEALSKAFSGIGVDEKAFITILGKWQHQHKHTFRKTTSRMFLSDERQFERWDEDEVARLRHEVLRFKCAVVMWTMHPWERDARLFKEALAKGPDAHNLLIELACTRSSDELLGARKAYHSLFDHSVEEDVASLVTGHHRKLLVALVSSYRYEGPRLNDETAKSEAKLLHDIVKGGGVDKKVPVQDEEVVRILSTRSKVHLKAVFRHYRELYGKDFDEEVGAHLTLKVAVQCLNHPETYFSEALHAALQTGADEFTQEALTRVVVSQADVNMAEIKAEYHKKFGSHLSQEIEATVLGNFKDFLLALVDREN</sequence>
<keyword evidence="5" id="KW-0111">Calcium/phospholipid-binding</keyword>
<evidence type="ECO:0008006" key="9">
    <source>
        <dbReference type="Google" id="ProtNLM"/>
    </source>
</evidence>
<dbReference type="GO" id="GO:0001786">
    <property type="term" value="F:phosphatidylserine binding"/>
    <property type="evidence" value="ECO:0007669"/>
    <property type="project" value="TreeGrafter"/>
</dbReference>
<proteinExistence type="predicted"/>
<dbReference type="GO" id="GO:0009408">
    <property type="term" value="P:response to heat"/>
    <property type="evidence" value="ECO:0007669"/>
    <property type="project" value="TreeGrafter"/>
</dbReference>
<dbReference type="PRINTS" id="PR00196">
    <property type="entry name" value="ANNEXIN"/>
</dbReference>
<comment type="caution">
    <text evidence="7">The sequence shown here is derived from an EMBL/GenBank/DDBJ whole genome shotgun (WGS) entry which is preliminary data.</text>
</comment>
<evidence type="ECO:0000313" key="8">
    <source>
        <dbReference type="Proteomes" id="UP001443914"/>
    </source>
</evidence>
<feature type="binding site" evidence="6">
    <location>
        <position position="16"/>
    </location>
    <ligand>
        <name>Ca(2+)</name>
        <dbReference type="ChEBI" id="CHEBI:29108"/>
        <label>1</label>
    </ligand>
</feature>
<feature type="binding site" evidence="6">
    <location>
        <position position="256"/>
    </location>
    <ligand>
        <name>Ca(2+)</name>
        <dbReference type="ChEBI" id="CHEBI:29108"/>
        <label>1</label>
    </ligand>
</feature>
<dbReference type="FunFam" id="1.10.220.10:FF:000014">
    <property type="entry name" value="annexin D4"/>
    <property type="match status" value="1"/>
</dbReference>
<dbReference type="PANTHER" id="PTHR10502">
    <property type="entry name" value="ANNEXIN"/>
    <property type="match status" value="1"/>
</dbReference>
<dbReference type="InterPro" id="IPR018502">
    <property type="entry name" value="Annexin_repeat"/>
</dbReference>
<evidence type="ECO:0000313" key="7">
    <source>
        <dbReference type="EMBL" id="KAK9741904.1"/>
    </source>
</evidence>
<keyword evidence="3 6" id="KW-0106">Calcium</keyword>
<feature type="binding site" evidence="6">
    <location>
        <position position="18"/>
    </location>
    <ligand>
        <name>Ca(2+)</name>
        <dbReference type="ChEBI" id="CHEBI:29108"/>
        <label>1</label>
    </ligand>
</feature>
<accession>A0AAW1M6Z6</accession>
<gene>
    <name evidence="7" type="ORF">RND81_03G136700</name>
</gene>
<dbReference type="GO" id="GO:0005886">
    <property type="term" value="C:plasma membrane"/>
    <property type="evidence" value="ECO:0007669"/>
    <property type="project" value="TreeGrafter"/>
</dbReference>
<keyword evidence="1 6" id="KW-0479">Metal-binding</keyword>
<dbReference type="GO" id="GO:0005737">
    <property type="term" value="C:cytoplasm"/>
    <property type="evidence" value="ECO:0007669"/>
    <property type="project" value="TreeGrafter"/>
</dbReference>
<dbReference type="GO" id="GO:0005544">
    <property type="term" value="F:calcium-dependent phospholipid binding"/>
    <property type="evidence" value="ECO:0007669"/>
    <property type="project" value="UniProtKB-KW"/>
</dbReference>
<dbReference type="GO" id="GO:0009651">
    <property type="term" value="P:response to salt stress"/>
    <property type="evidence" value="ECO:0007669"/>
    <property type="project" value="TreeGrafter"/>
</dbReference>
<keyword evidence="8" id="KW-1185">Reference proteome</keyword>
<protein>
    <recommendedName>
        <fullName evidence="9">Annexin D4</fullName>
    </recommendedName>
</protein>
<dbReference type="GO" id="GO:0009414">
    <property type="term" value="P:response to water deprivation"/>
    <property type="evidence" value="ECO:0007669"/>
    <property type="project" value="TreeGrafter"/>
</dbReference>
<dbReference type="SMART" id="SM00335">
    <property type="entry name" value="ANX"/>
    <property type="match status" value="3"/>
</dbReference>
<evidence type="ECO:0000256" key="1">
    <source>
        <dbReference type="ARBA" id="ARBA00022723"/>
    </source>
</evidence>
<dbReference type="InterPro" id="IPR001464">
    <property type="entry name" value="Annexin"/>
</dbReference>
<dbReference type="Pfam" id="PF00191">
    <property type="entry name" value="Annexin"/>
    <property type="match status" value="3"/>
</dbReference>
<dbReference type="InterPro" id="IPR009118">
    <property type="entry name" value="AnnexinD_plant"/>
</dbReference>
<dbReference type="FunFam" id="1.10.220.10:FF:000006">
    <property type="entry name" value="Annexin"/>
    <property type="match status" value="1"/>
</dbReference>
<evidence type="ECO:0000256" key="5">
    <source>
        <dbReference type="ARBA" id="ARBA00023302"/>
    </source>
</evidence>
<dbReference type="EMBL" id="JBDFQZ010000003">
    <property type="protein sequence ID" value="KAK9741904.1"/>
    <property type="molecule type" value="Genomic_DNA"/>
</dbReference>
<evidence type="ECO:0000256" key="6">
    <source>
        <dbReference type="PIRSR" id="PIRSR609118-1"/>
    </source>
</evidence>
<keyword evidence="2" id="KW-0677">Repeat</keyword>
<reference evidence="7" key="1">
    <citation type="submission" date="2024-03" db="EMBL/GenBank/DDBJ databases">
        <title>WGS assembly of Saponaria officinalis var. Norfolk2.</title>
        <authorList>
            <person name="Jenkins J."/>
            <person name="Shu S."/>
            <person name="Grimwood J."/>
            <person name="Barry K."/>
            <person name="Goodstein D."/>
            <person name="Schmutz J."/>
            <person name="Leebens-Mack J."/>
            <person name="Osbourn A."/>
        </authorList>
    </citation>
    <scope>NUCLEOTIDE SEQUENCE [LARGE SCALE GENOMIC DNA]</scope>
    <source>
        <strain evidence="7">JIC</strain>
    </source>
</reference>
<dbReference type="InterPro" id="IPR037104">
    <property type="entry name" value="Annexin_sf"/>
</dbReference>
<dbReference type="AlphaFoldDB" id="A0AAW1M6Z6"/>
<feature type="binding site" evidence="6">
    <location>
        <position position="14"/>
    </location>
    <ligand>
        <name>Ca(2+)</name>
        <dbReference type="ChEBI" id="CHEBI:29108"/>
        <label>1</label>
    </ligand>
</feature>